<dbReference type="PANTHER" id="PTHR34980">
    <property type="entry name" value="INNER MEMBRANE PROTEIN-RELATED-RELATED"/>
    <property type="match status" value="1"/>
</dbReference>
<reference evidence="3" key="1">
    <citation type="journal article" date="2014" name="Int. J. Syst. Evol. Microbiol.">
        <title>Complete genome sequence of Corynebacterium casei LMG S-19264T (=DSM 44701T), isolated from a smear-ripened cheese.</title>
        <authorList>
            <consortium name="US DOE Joint Genome Institute (JGI-PGF)"/>
            <person name="Walter F."/>
            <person name="Albersmeier A."/>
            <person name="Kalinowski J."/>
            <person name="Ruckert C."/>
        </authorList>
    </citation>
    <scope>NUCLEOTIDE SEQUENCE</scope>
    <source>
        <strain evidence="3">CGMCC 1.12751</strain>
    </source>
</reference>
<name>A0A917GID8_9FLAO</name>
<evidence type="ECO:0000256" key="1">
    <source>
        <dbReference type="SAM" id="MobiDB-lite"/>
    </source>
</evidence>
<dbReference type="PANTHER" id="PTHR34980:SF2">
    <property type="entry name" value="INNER MEMBRANE PROTEIN YHAH-RELATED"/>
    <property type="match status" value="1"/>
</dbReference>
<feature type="region of interest" description="Disordered" evidence="1">
    <location>
        <begin position="99"/>
        <end position="122"/>
    </location>
</feature>
<sequence length="122" mass="13807">MNWYLKVLKQYADFSGRARRKEYWMFFLFNMIISYSITLLSVFLEVPSLAIVSTLYSIAVLIPAIAVGVRRMHDVGKSGWFLLIPIYNLILACTDSDPGPNKWGQNPKEVGNDSVIDSIGTE</sequence>
<dbReference type="InterPro" id="IPR008523">
    <property type="entry name" value="DUF805"/>
</dbReference>
<feature type="transmembrane region" description="Helical" evidence="2">
    <location>
        <begin position="50"/>
        <end position="69"/>
    </location>
</feature>
<accession>A0A917GID8</accession>
<comment type="caution">
    <text evidence="3">The sequence shown here is derived from an EMBL/GenBank/DDBJ whole genome shotgun (WGS) entry which is preliminary data.</text>
</comment>
<evidence type="ECO:0000313" key="3">
    <source>
        <dbReference type="EMBL" id="GGG47531.1"/>
    </source>
</evidence>
<evidence type="ECO:0008006" key="5">
    <source>
        <dbReference type="Google" id="ProtNLM"/>
    </source>
</evidence>
<dbReference type="EMBL" id="BMFQ01000002">
    <property type="protein sequence ID" value="GGG47531.1"/>
    <property type="molecule type" value="Genomic_DNA"/>
</dbReference>
<evidence type="ECO:0000313" key="4">
    <source>
        <dbReference type="Proteomes" id="UP000625976"/>
    </source>
</evidence>
<feature type="transmembrane region" description="Helical" evidence="2">
    <location>
        <begin position="23"/>
        <end position="44"/>
    </location>
</feature>
<keyword evidence="2" id="KW-0812">Transmembrane</keyword>
<dbReference type="AlphaFoldDB" id="A0A917GID8"/>
<organism evidence="3 4">
    <name type="scientific">Bizionia arctica</name>
    <dbReference type="NCBI Taxonomy" id="1495645"/>
    <lineage>
        <taxon>Bacteria</taxon>
        <taxon>Pseudomonadati</taxon>
        <taxon>Bacteroidota</taxon>
        <taxon>Flavobacteriia</taxon>
        <taxon>Flavobacteriales</taxon>
        <taxon>Flavobacteriaceae</taxon>
        <taxon>Bizionia</taxon>
    </lineage>
</organism>
<dbReference type="Proteomes" id="UP000625976">
    <property type="component" value="Unassembled WGS sequence"/>
</dbReference>
<protein>
    <recommendedName>
        <fullName evidence="5">DUF805 domain-containing protein</fullName>
    </recommendedName>
</protein>
<dbReference type="RefSeq" id="WP_188464120.1">
    <property type="nucleotide sequence ID" value="NZ_BMFQ01000002.1"/>
</dbReference>
<dbReference type="Pfam" id="PF05656">
    <property type="entry name" value="DUF805"/>
    <property type="match status" value="1"/>
</dbReference>
<gene>
    <name evidence="3" type="ORF">GCM10010976_18660</name>
</gene>
<keyword evidence="2" id="KW-1133">Transmembrane helix</keyword>
<reference evidence="3" key="2">
    <citation type="submission" date="2020-09" db="EMBL/GenBank/DDBJ databases">
        <authorList>
            <person name="Sun Q."/>
            <person name="Zhou Y."/>
        </authorList>
    </citation>
    <scope>NUCLEOTIDE SEQUENCE</scope>
    <source>
        <strain evidence="3">CGMCC 1.12751</strain>
    </source>
</reference>
<keyword evidence="4" id="KW-1185">Reference proteome</keyword>
<evidence type="ECO:0000256" key="2">
    <source>
        <dbReference type="SAM" id="Phobius"/>
    </source>
</evidence>
<proteinExistence type="predicted"/>
<keyword evidence="2" id="KW-0472">Membrane</keyword>
<dbReference type="GO" id="GO:0005886">
    <property type="term" value="C:plasma membrane"/>
    <property type="evidence" value="ECO:0007669"/>
    <property type="project" value="TreeGrafter"/>
</dbReference>